<dbReference type="PANTHER" id="PTHR43179:SF12">
    <property type="entry name" value="GALACTOFURANOSYLTRANSFERASE GLFT2"/>
    <property type="match status" value="1"/>
</dbReference>
<dbReference type="SUPFAM" id="SSF53448">
    <property type="entry name" value="Nucleotide-diphospho-sugar transferases"/>
    <property type="match status" value="1"/>
</dbReference>
<dbReference type="Gene3D" id="3.90.550.10">
    <property type="entry name" value="Spore Coat Polysaccharide Biosynthesis Protein SpsA, Chain A"/>
    <property type="match status" value="1"/>
</dbReference>
<accession>A0A929KTZ1</accession>
<comment type="similarity">
    <text evidence="1">Belongs to the glycosyltransferase 2 family.</text>
</comment>
<keyword evidence="3" id="KW-0808">Transferase</keyword>
<comment type="caution">
    <text evidence="5">The sequence shown here is derived from an EMBL/GenBank/DDBJ whole genome shotgun (WGS) entry which is preliminary data.</text>
</comment>
<reference evidence="5" key="1">
    <citation type="submission" date="2020-10" db="EMBL/GenBank/DDBJ databases">
        <title>Mucilaginibacter mali sp. nov., isolated from rhizosphere soil of apple orchard.</title>
        <authorList>
            <person name="Lee J.-S."/>
            <person name="Kim H.S."/>
            <person name="Kim J.-S."/>
        </authorList>
    </citation>
    <scope>NUCLEOTIDE SEQUENCE</scope>
    <source>
        <strain evidence="5">KCTC 22746</strain>
    </source>
</reference>
<proteinExistence type="inferred from homology"/>
<evidence type="ECO:0000313" key="5">
    <source>
        <dbReference type="EMBL" id="MBE9660385.1"/>
    </source>
</evidence>
<dbReference type="AlphaFoldDB" id="A0A929KTZ1"/>
<evidence type="ECO:0000256" key="2">
    <source>
        <dbReference type="ARBA" id="ARBA00022676"/>
    </source>
</evidence>
<evidence type="ECO:0000313" key="6">
    <source>
        <dbReference type="Proteomes" id="UP000622475"/>
    </source>
</evidence>
<dbReference type="InterPro" id="IPR029044">
    <property type="entry name" value="Nucleotide-diphossugar_trans"/>
</dbReference>
<feature type="domain" description="Glycosyltransferase 2-like" evidence="4">
    <location>
        <begin position="3"/>
        <end position="110"/>
    </location>
</feature>
<keyword evidence="6" id="KW-1185">Reference proteome</keyword>
<dbReference type="GO" id="GO:0016757">
    <property type="term" value="F:glycosyltransferase activity"/>
    <property type="evidence" value="ECO:0007669"/>
    <property type="project" value="UniProtKB-KW"/>
</dbReference>
<dbReference type="InterPro" id="IPR001173">
    <property type="entry name" value="Glyco_trans_2-like"/>
</dbReference>
<sequence>MLSIIIPTCNRNALLSDCLRQLSPDAQKPDGFEYEVIVTDDSQDEQAKNLLEQSFPWATWSKGPCKGPAANRNNGAKQAKGDWLIFLDDDCVPHSTLLKAYYDIIRTNPKCEVVEGSIYSDKQIKLLYIAPVNVTGGHLWSCNFAIKTSVFKKLDGFDENYKFPNLEDNDLNKRLIRQRSVILFAKDAKVYHAPRPVASPKKLAQRHESWLYFHSKFGEPKTINTLLKTVIRARLNAIYHAPKNLTSLKAFLLLFSELYHTIQYSKQWKRSNNLPA</sequence>
<gene>
    <name evidence="5" type="ORF">IRJ16_00670</name>
</gene>
<dbReference type="Pfam" id="PF00535">
    <property type="entry name" value="Glycos_transf_2"/>
    <property type="match status" value="1"/>
</dbReference>
<dbReference type="RefSeq" id="WP_194109589.1">
    <property type="nucleotide sequence ID" value="NZ_JADFFL010000001.1"/>
</dbReference>
<evidence type="ECO:0000256" key="1">
    <source>
        <dbReference type="ARBA" id="ARBA00006739"/>
    </source>
</evidence>
<evidence type="ECO:0000256" key="3">
    <source>
        <dbReference type="ARBA" id="ARBA00022679"/>
    </source>
</evidence>
<dbReference type="EMBL" id="JADFFL010000001">
    <property type="protein sequence ID" value="MBE9660385.1"/>
    <property type="molecule type" value="Genomic_DNA"/>
</dbReference>
<evidence type="ECO:0000259" key="4">
    <source>
        <dbReference type="Pfam" id="PF00535"/>
    </source>
</evidence>
<protein>
    <submittedName>
        <fullName evidence="5">Glycosyltransferase</fullName>
    </submittedName>
</protein>
<name>A0A929KTZ1_9SPHI</name>
<organism evidence="5 6">
    <name type="scientific">Mucilaginibacter myungsuensis</name>
    <dbReference type="NCBI Taxonomy" id="649104"/>
    <lineage>
        <taxon>Bacteria</taxon>
        <taxon>Pseudomonadati</taxon>
        <taxon>Bacteroidota</taxon>
        <taxon>Sphingobacteriia</taxon>
        <taxon>Sphingobacteriales</taxon>
        <taxon>Sphingobacteriaceae</taxon>
        <taxon>Mucilaginibacter</taxon>
    </lineage>
</organism>
<dbReference type="PANTHER" id="PTHR43179">
    <property type="entry name" value="RHAMNOSYLTRANSFERASE WBBL"/>
    <property type="match status" value="1"/>
</dbReference>
<dbReference type="Proteomes" id="UP000622475">
    <property type="component" value="Unassembled WGS sequence"/>
</dbReference>
<keyword evidence="2" id="KW-0328">Glycosyltransferase</keyword>